<evidence type="ECO:0000256" key="2">
    <source>
        <dbReference type="ARBA" id="ARBA00012254"/>
    </source>
</evidence>
<keyword evidence="4" id="KW-0658">Purine biosynthesis</keyword>
<dbReference type="InterPro" id="IPR002376">
    <property type="entry name" value="Formyl_transf_N"/>
</dbReference>
<dbReference type="EMBL" id="LT671821">
    <property type="protein sequence ID" value="SHO76386.1"/>
    <property type="molecule type" value="Genomic_DNA"/>
</dbReference>
<proteinExistence type="inferred from homology"/>
<accession>A0A1M8A1N3</accession>
<dbReference type="GO" id="GO:0005737">
    <property type="term" value="C:cytoplasm"/>
    <property type="evidence" value="ECO:0007669"/>
    <property type="project" value="TreeGrafter"/>
</dbReference>
<evidence type="ECO:0000256" key="8">
    <source>
        <dbReference type="ARBA" id="ARBA00047664"/>
    </source>
</evidence>
<feature type="region of interest" description="Disordered" evidence="9">
    <location>
        <begin position="53"/>
        <end position="78"/>
    </location>
</feature>
<dbReference type="VEuPathDB" id="FungiDB:MSYG_0724"/>
<evidence type="ECO:0000256" key="3">
    <source>
        <dbReference type="ARBA" id="ARBA00022679"/>
    </source>
</evidence>
<dbReference type="PANTHER" id="PTHR43369">
    <property type="entry name" value="PHOSPHORIBOSYLGLYCINAMIDE FORMYLTRANSFERASE"/>
    <property type="match status" value="1"/>
</dbReference>
<evidence type="ECO:0000259" key="10">
    <source>
        <dbReference type="Pfam" id="PF00551"/>
    </source>
</evidence>
<dbReference type="HAMAP" id="MF_01930">
    <property type="entry name" value="PurN"/>
    <property type="match status" value="1"/>
</dbReference>
<dbReference type="GO" id="GO:0004644">
    <property type="term" value="F:phosphoribosylglycinamide formyltransferase activity"/>
    <property type="evidence" value="ECO:0007669"/>
    <property type="project" value="UniProtKB-EC"/>
</dbReference>
<evidence type="ECO:0000256" key="6">
    <source>
        <dbReference type="ARBA" id="ARBA00041324"/>
    </source>
</evidence>
<evidence type="ECO:0000313" key="11">
    <source>
        <dbReference type="EMBL" id="SHO76386.1"/>
    </source>
</evidence>
<feature type="region of interest" description="Disordered" evidence="9">
    <location>
        <begin position="1"/>
        <end position="38"/>
    </location>
</feature>
<keyword evidence="12" id="KW-1185">Reference proteome</keyword>
<dbReference type="InterPro" id="IPR029006">
    <property type="entry name" value="ADF-H/Gelsolin-like_dom_sf"/>
</dbReference>
<dbReference type="Proteomes" id="UP000186303">
    <property type="component" value="Chromosome 1"/>
</dbReference>
<dbReference type="Pfam" id="PF00551">
    <property type="entry name" value="Formyl_trans_N"/>
    <property type="match status" value="2"/>
</dbReference>
<dbReference type="UniPathway" id="UPA00074">
    <property type="reaction ID" value="UER00126"/>
</dbReference>
<reference evidence="12" key="1">
    <citation type="journal article" date="2017" name="Nucleic Acids Res.">
        <title>Proteogenomics produces comprehensive and highly accurate protein-coding gene annotation in a complete genome assembly of Malassezia sympodialis.</title>
        <authorList>
            <person name="Zhu Y."/>
            <person name="Engstroem P.G."/>
            <person name="Tellgren-Roth C."/>
            <person name="Baudo C.D."/>
            <person name="Kennell J.C."/>
            <person name="Sun S."/>
            <person name="Billmyre R.B."/>
            <person name="Schroeder M.S."/>
            <person name="Andersson A."/>
            <person name="Holm T."/>
            <person name="Sigurgeirsson B."/>
            <person name="Wu G."/>
            <person name="Sankaranarayanan S.R."/>
            <person name="Siddharthan R."/>
            <person name="Sanyal K."/>
            <person name="Lundeberg J."/>
            <person name="Nystedt B."/>
            <person name="Boekhout T."/>
            <person name="Dawson T.L. Jr."/>
            <person name="Heitman J."/>
            <person name="Scheynius A."/>
            <person name="Lehtioe J."/>
        </authorList>
    </citation>
    <scope>NUCLEOTIDE SEQUENCE [LARGE SCALE GENOMIC DNA]</scope>
    <source>
        <strain evidence="12">ATCC 42132</strain>
    </source>
</reference>
<feature type="domain" description="Formyl transferase N-terminal" evidence="10">
    <location>
        <begin position="279"/>
        <end position="364"/>
    </location>
</feature>
<evidence type="ECO:0000256" key="4">
    <source>
        <dbReference type="ARBA" id="ARBA00022755"/>
    </source>
</evidence>
<comment type="similarity">
    <text evidence="5">Belongs to the GART family.</text>
</comment>
<dbReference type="EC" id="2.1.2.2" evidence="2"/>
<dbReference type="SUPFAM" id="SSF53328">
    <property type="entry name" value="Formyltransferase"/>
    <property type="match status" value="1"/>
</dbReference>
<gene>
    <name evidence="11" type="ORF">MSYG_0724</name>
</gene>
<dbReference type="InterPro" id="IPR036477">
    <property type="entry name" value="Formyl_transf_N_sf"/>
</dbReference>
<name>A0A1M8A1N3_MALS4</name>
<dbReference type="OrthoDB" id="5575075at2759"/>
<evidence type="ECO:0000256" key="9">
    <source>
        <dbReference type="SAM" id="MobiDB-lite"/>
    </source>
</evidence>
<comment type="pathway">
    <text evidence="1">Purine metabolism; IMP biosynthesis via de novo pathway; N(2)-formyl-N(1)-(5-phospho-D-ribosyl)glycinamide from N(1)-(5-phospho-D-ribosyl)glycinamide (10-formyl THF route): step 1/1.</text>
</comment>
<dbReference type="GO" id="GO:0006189">
    <property type="term" value="P:'de novo' IMP biosynthetic process"/>
    <property type="evidence" value="ECO:0007669"/>
    <property type="project" value="UniProtKB-UniPathway"/>
</dbReference>
<dbReference type="Gene3D" id="3.40.20.10">
    <property type="entry name" value="Severin"/>
    <property type="match status" value="1"/>
</dbReference>
<evidence type="ECO:0000256" key="1">
    <source>
        <dbReference type="ARBA" id="ARBA00005054"/>
    </source>
</evidence>
<feature type="domain" description="Formyl transferase N-terminal" evidence="10">
    <location>
        <begin position="150"/>
        <end position="263"/>
    </location>
</feature>
<dbReference type="PANTHER" id="PTHR43369:SF2">
    <property type="entry name" value="PHOSPHORIBOSYLGLYCINAMIDE FORMYLTRANSFERASE"/>
    <property type="match status" value="1"/>
</dbReference>
<feature type="region of interest" description="Disordered" evidence="9">
    <location>
        <begin position="97"/>
        <end position="148"/>
    </location>
</feature>
<evidence type="ECO:0000256" key="5">
    <source>
        <dbReference type="ARBA" id="ARBA00038440"/>
    </source>
</evidence>
<dbReference type="AlphaFoldDB" id="A0A1M8A1N3"/>
<keyword evidence="3" id="KW-0808">Transferase</keyword>
<protein>
    <recommendedName>
        <fullName evidence="2">phosphoribosylglycinamide formyltransferase 1</fullName>
        <ecNumber evidence="2">2.1.2.2</ecNumber>
    </recommendedName>
    <alternativeName>
        <fullName evidence="7">5'-phosphoribosylglycinamide transformylase</fullName>
    </alternativeName>
    <alternativeName>
        <fullName evidence="6">GAR transformylase</fullName>
    </alternativeName>
</protein>
<dbReference type="CDD" id="cd08645">
    <property type="entry name" value="FMT_core_GART"/>
    <property type="match status" value="1"/>
</dbReference>
<dbReference type="NCBIfam" id="TIGR00639">
    <property type="entry name" value="PurN"/>
    <property type="match status" value="1"/>
</dbReference>
<sequence>MGASEPSHPPRSRANALLERYGGENGPTGHASAGNSCEPVSLSSFIGGQAKAAPLGKLEGDGRTYTGDSTPDDFQRLPGLAKEGSLASFLAKREQELHPELSRAATSEAAVTQEVPAADGPNAPAPEKPAPSSDEKKTTPPLHRSTTGKEIVVLISGSGSNLQALIDATCGDSPRIPGAHIGRVISNRKNAYGLERAKNVNPAIPTVVHSLKTYQTRNPGKTRDDYDLVLAEKVLGDGRVPDLVVLAGFMHIVSETFLSAMGHATSLAEAPATVKRPAHPVPVINLHPALPGTFDGTHAIERAYEAFQAGKIEHTGVMVHEVVAEVDRGAPILVRPVPIVKDELLEDLETRMHAVEHEILVAAVADILSGARTLTTSTVPPPKATQDATTFLRLDAQGHWIPIAQPLIVYEDDVVWVRGTSSVVWLGRHAKRTIPGDAQACVQRGSTEHQGLESAVFLRAVGGLLATMLGARDSKPADHRLFIVRSDVDGTWIDEVPVCAASLCTAFSAVLVTPQGVHVWHGVGSDDVQQQRAVEWARGLAPMHHGIDTAALLALVDGHEMADGWHHRHHAALPPDVRQAQLYAPALEPTAVPFAWARVSSAQVSIIDARLEIYVVVGANARGDRAALVQALDRAEALAAAHVRGAPMRAPVHVLEAPSLVPLDLHVLARDPWNEHISTAGAVPNSLVLMNVRSLAEARAALAEEGCSGSAASGGSPRV</sequence>
<dbReference type="PROSITE" id="PS00373">
    <property type="entry name" value="GART"/>
    <property type="match status" value="1"/>
</dbReference>
<dbReference type="SUPFAM" id="SSF55753">
    <property type="entry name" value="Actin depolymerizing proteins"/>
    <property type="match status" value="1"/>
</dbReference>
<comment type="catalytic activity">
    <reaction evidence="8">
        <text>N(1)-(5-phospho-beta-D-ribosyl)glycinamide + (6R)-10-formyltetrahydrofolate = N(2)-formyl-N(1)-(5-phospho-beta-D-ribosyl)glycinamide + (6S)-5,6,7,8-tetrahydrofolate + H(+)</text>
        <dbReference type="Rhea" id="RHEA:15053"/>
        <dbReference type="ChEBI" id="CHEBI:15378"/>
        <dbReference type="ChEBI" id="CHEBI:57453"/>
        <dbReference type="ChEBI" id="CHEBI:143788"/>
        <dbReference type="ChEBI" id="CHEBI:147286"/>
        <dbReference type="ChEBI" id="CHEBI:195366"/>
        <dbReference type="EC" id="2.1.2.2"/>
    </reaction>
</comment>
<dbReference type="InterPro" id="IPR004607">
    <property type="entry name" value="GART"/>
</dbReference>
<evidence type="ECO:0000313" key="12">
    <source>
        <dbReference type="Proteomes" id="UP000186303"/>
    </source>
</evidence>
<dbReference type="Gene3D" id="3.40.50.170">
    <property type="entry name" value="Formyl transferase, N-terminal domain"/>
    <property type="match status" value="1"/>
</dbReference>
<dbReference type="InterPro" id="IPR001555">
    <property type="entry name" value="GART_AS"/>
</dbReference>
<evidence type="ECO:0000256" key="7">
    <source>
        <dbReference type="ARBA" id="ARBA00041682"/>
    </source>
</evidence>
<dbReference type="STRING" id="1230383.A0A1M8A1N3"/>
<organism evidence="11 12">
    <name type="scientific">Malassezia sympodialis (strain ATCC 42132)</name>
    <name type="common">Atopic eczema-associated yeast</name>
    <dbReference type="NCBI Taxonomy" id="1230383"/>
    <lineage>
        <taxon>Eukaryota</taxon>
        <taxon>Fungi</taxon>
        <taxon>Dikarya</taxon>
        <taxon>Basidiomycota</taxon>
        <taxon>Ustilaginomycotina</taxon>
        <taxon>Malasseziomycetes</taxon>
        <taxon>Malasseziales</taxon>
        <taxon>Malasseziaceae</taxon>
        <taxon>Malassezia</taxon>
    </lineage>
</organism>
<dbReference type="OMA" id="MHIVSET"/>